<feature type="transmembrane region" description="Helical" evidence="1">
    <location>
        <begin position="21"/>
        <end position="40"/>
    </location>
</feature>
<reference evidence="2 3" key="1">
    <citation type="submission" date="2020-08" db="EMBL/GenBank/DDBJ databases">
        <title>Novel species isolated from subtropical streams in China.</title>
        <authorList>
            <person name="Lu H."/>
        </authorList>
    </citation>
    <scope>NUCLEOTIDE SEQUENCE [LARGE SCALE GENOMIC DNA]</scope>
    <source>
        <strain evidence="2 3">CCTCC AB 2015119</strain>
    </source>
</reference>
<dbReference type="EMBL" id="JACOFT010000001">
    <property type="protein sequence ID" value="MBC3809866.1"/>
    <property type="molecule type" value="Genomic_DNA"/>
</dbReference>
<comment type="caution">
    <text evidence="2">The sequence shown here is derived from an EMBL/GenBank/DDBJ whole genome shotgun (WGS) entry which is preliminary data.</text>
</comment>
<feature type="transmembrane region" description="Helical" evidence="1">
    <location>
        <begin position="97"/>
        <end position="119"/>
    </location>
</feature>
<sequence>MSKQIKTNSRHDTAIKENLRVASFMTFALALLAPVGWAWAQLSSFKEQHPDFSCGLPVLAIYAFAVCGAGVLSLVATSLNVVAFRRLSRPRSFGRKVEIVAISMPAIIATVMILGVWYAG</sequence>
<organism evidence="2 3">
    <name type="scientific">Undibacterium aquatile</name>
    <dbReference type="NCBI Taxonomy" id="1537398"/>
    <lineage>
        <taxon>Bacteria</taxon>
        <taxon>Pseudomonadati</taxon>
        <taxon>Pseudomonadota</taxon>
        <taxon>Betaproteobacteria</taxon>
        <taxon>Burkholderiales</taxon>
        <taxon>Oxalobacteraceae</taxon>
        <taxon>Undibacterium</taxon>
    </lineage>
</organism>
<keyword evidence="1" id="KW-0472">Membrane</keyword>
<dbReference type="Proteomes" id="UP000637632">
    <property type="component" value="Unassembled WGS sequence"/>
</dbReference>
<accession>A0ABR6XBW2</accession>
<gene>
    <name evidence="2" type="ORF">H8K26_00295</name>
</gene>
<evidence type="ECO:0000256" key="1">
    <source>
        <dbReference type="SAM" id="Phobius"/>
    </source>
</evidence>
<evidence type="ECO:0000313" key="2">
    <source>
        <dbReference type="EMBL" id="MBC3809866.1"/>
    </source>
</evidence>
<name>A0ABR6XBW2_9BURK</name>
<keyword evidence="3" id="KW-1185">Reference proteome</keyword>
<dbReference type="RefSeq" id="WP_190476495.1">
    <property type="nucleotide sequence ID" value="NZ_JACOFT010000001.1"/>
</dbReference>
<feature type="transmembrane region" description="Helical" evidence="1">
    <location>
        <begin position="60"/>
        <end position="85"/>
    </location>
</feature>
<keyword evidence="1" id="KW-0812">Transmembrane</keyword>
<evidence type="ECO:0000313" key="3">
    <source>
        <dbReference type="Proteomes" id="UP000637632"/>
    </source>
</evidence>
<keyword evidence="1" id="KW-1133">Transmembrane helix</keyword>
<proteinExistence type="predicted"/>
<protein>
    <submittedName>
        <fullName evidence="2">Uncharacterized protein</fullName>
    </submittedName>
</protein>